<name>A0AAV2FU40_9ROSI</name>
<feature type="compositionally biased region" description="Low complexity" evidence="1">
    <location>
        <begin position="88"/>
        <end position="98"/>
    </location>
</feature>
<organism evidence="2 3">
    <name type="scientific">Linum trigynum</name>
    <dbReference type="NCBI Taxonomy" id="586398"/>
    <lineage>
        <taxon>Eukaryota</taxon>
        <taxon>Viridiplantae</taxon>
        <taxon>Streptophyta</taxon>
        <taxon>Embryophyta</taxon>
        <taxon>Tracheophyta</taxon>
        <taxon>Spermatophyta</taxon>
        <taxon>Magnoliopsida</taxon>
        <taxon>eudicotyledons</taxon>
        <taxon>Gunneridae</taxon>
        <taxon>Pentapetalae</taxon>
        <taxon>rosids</taxon>
        <taxon>fabids</taxon>
        <taxon>Malpighiales</taxon>
        <taxon>Linaceae</taxon>
        <taxon>Linum</taxon>
    </lineage>
</organism>
<evidence type="ECO:0000313" key="2">
    <source>
        <dbReference type="EMBL" id="CAL1401537.1"/>
    </source>
</evidence>
<evidence type="ECO:0000256" key="1">
    <source>
        <dbReference type="SAM" id="MobiDB-lite"/>
    </source>
</evidence>
<dbReference type="Proteomes" id="UP001497516">
    <property type="component" value="Chromosome 7"/>
</dbReference>
<protein>
    <recommendedName>
        <fullName evidence="4">CCHC-type domain-containing protein</fullName>
    </recommendedName>
</protein>
<dbReference type="InterPro" id="IPR036875">
    <property type="entry name" value="Znf_CCHC_sf"/>
</dbReference>
<dbReference type="EMBL" id="OZ034820">
    <property type="protein sequence ID" value="CAL1401537.1"/>
    <property type="molecule type" value="Genomic_DNA"/>
</dbReference>
<dbReference type="GO" id="GO:0003676">
    <property type="term" value="F:nucleic acid binding"/>
    <property type="evidence" value="ECO:0007669"/>
    <property type="project" value="InterPro"/>
</dbReference>
<dbReference type="Gene3D" id="4.10.60.10">
    <property type="entry name" value="Zinc finger, CCHC-type"/>
    <property type="match status" value="1"/>
</dbReference>
<keyword evidence="3" id="KW-1185">Reference proteome</keyword>
<dbReference type="SUPFAM" id="SSF57756">
    <property type="entry name" value="Retrovirus zinc finger-like domains"/>
    <property type="match status" value="1"/>
</dbReference>
<dbReference type="GO" id="GO:0008270">
    <property type="term" value="F:zinc ion binding"/>
    <property type="evidence" value="ECO:0007669"/>
    <property type="project" value="InterPro"/>
</dbReference>
<feature type="region of interest" description="Disordered" evidence="1">
    <location>
        <begin position="72"/>
        <end position="99"/>
    </location>
</feature>
<dbReference type="AlphaFoldDB" id="A0AAV2FU40"/>
<gene>
    <name evidence="2" type="ORF">LTRI10_LOCUS41590</name>
</gene>
<sequence length="143" mass="15585">MVQLERLMKGASSAKGRVDSVALLESGQHQGITAQSGKNHRDYKPEGKKWCRYCKKEGHIILDCYRLKNKKKQEGEHPFTGACDSKLSESGGSSSAGSDVNLHNLLTPYQFEKLRIMLARSPSPSPPSSPHLAPAAPGRTIGQ</sequence>
<evidence type="ECO:0008006" key="4">
    <source>
        <dbReference type="Google" id="ProtNLM"/>
    </source>
</evidence>
<feature type="region of interest" description="Disordered" evidence="1">
    <location>
        <begin position="118"/>
        <end position="143"/>
    </location>
</feature>
<reference evidence="2 3" key="1">
    <citation type="submission" date="2024-04" db="EMBL/GenBank/DDBJ databases">
        <authorList>
            <person name="Fracassetti M."/>
        </authorList>
    </citation>
    <scope>NUCLEOTIDE SEQUENCE [LARGE SCALE GENOMIC DNA]</scope>
</reference>
<proteinExistence type="predicted"/>
<evidence type="ECO:0000313" key="3">
    <source>
        <dbReference type="Proteomes" id="UP001497516"/>
    </source>
</evidence>
<accession>A0AAV2FU40</accession>